<dbReference type="InterPro" id="IPR007197">
    <property type="entry name" value="rSAM"/>
</dbReference>
<dbReference type="InterPro" id="IPR000385">
    <property type="entry name" value="MoaA_NifB_PqqE_Fe-S-bd_CS"/>
</dbReference>
<reference evidence="8 9" key="1">
    <citation type="submission" date="2007-05" db="EMBL/GenBank/DDBJ databases">
        <title>Complete sequence of Thermosipho melanesiensis BI429.</title>
        <authorList>
            <consortium name="US DOE Joint Genome Institute"/>
            <person name="Copeland A."/>
            <person name="Lucas S."/>
            <person name="Lapidus A."/>
            <person name="Barry K."/>
            <person name="Glavina del Rio T."/>
            <person name="Dalin E."/>
            <person name="Tice H."/>
            <person name="Pitluck S."/>
            <person name="Chertkov O."/>
            <person name="Brettin T."/>
            <person name="Bruce D."/>
            <person name="Detter J.C."/>
            <person name="Han C."/>
            <person name="Schmutz J."/>
            <person name="Larimer F."/>
            <person name="Land M."/>
            <person name="Hauser L."/>
            <person name="Kyrpides N."/>
            <person name="Mikhailova N."/>
            <person name="Nelson K."/>
            <person name="Gogarten J.P."/>
            <person name="Noll K."/>
            <person name="Richardson P."/>
        </authorList>
    </citation>
    <scope>NUCLEOTIDE SEQUENCE [LARGE SCALE GENOMIC DNA]</scope>
    <source>
        <strain evidence="9">DSM 12029 / CIP 104789 / BI429</strain>
    </source>
</reference>
<dbReference type="RefSeq" id="WP_012057270.1">
    <property type="nucleotide sequence ID" value="NC_009616.1"/>
</dbReference>
<dbReference type="InterPro" id="IPR006638">
    <property type="entry name" value="Elp3/MiaA/NifB-like_rSAM"/>
</dbReference>
<keyword evidence="2" id="KW-0004">4Fe-4S</keyword>
<dbReference type="InterPro" id="IPR058240">
    <property type="entry name" value="rSAM_sf"/>
</dbReference>
<comment type="cofactor">
    <cofactor evidence="1">
        <name>[4Fe-4S] cluster</name>
        <dbReference type="ChEBI" id="CHEBI:49883"/>
    </cofactor>
</comment>
<evidence type="ECO:0000259" key="7">
    <source>
        <dbReference type="PROSITE" id="PS51918"/>
    </source>
</evidence>
<dbReference type="InterPro" id="IPR023404">
    <property type="entry name" value="rSAM_horseshoe"/>
</dbReference>
<keyword evidence="6" id="KW-0411">Iron-sulfur</keyword>
<dbReference type="GO" id="GO:0051539">
    <property type="term" value="F:4 iron, 4 sulfur cluster binding"/>
    <property type="evidence" value="ECO:0007669"/>
    <property type="project" value="UniProtKB-KW"/>
</dbReference>
<protein>
    <submittedName>
        <fullName evidence="8">Radical SAM domain protein</fullName>
    </submittedName>
</protein>
<evidence type="ECO:0000313" key="9">
    <source>
        <dbReference type="Proteomes" id="UP000001110"/>
    </source>
</evidence>
<dbReference type="SFLD" id="SFLDS00029">
    <property type="entry name" value="Radical_SAM"/>
    <property type="match status" value="1"/>
</dbReference>
<dbReference type="AlphaFoldDB" id="A6LLV9"/>
<dbReference type="eggNOG" id="COG1032">
    <property type="taxonomic scope" value="Bacteria"/>
</dbReference>
<accession>A6LLV9</accession>
<dbReference type="Proteomes" id="UP000001110">
    <property type="component" value="Chromosome"/>
</dbReference>
<evidence type="ECO:0000313" key="8">
    <source>
        <dbReference type="EMBL" id="ABR30910.1"/>
    </source>
</evidence>
<dbReference type="SMART" id="SM00729">
    <property type="entry name" value="Elp3"/>
    <property type="match status" value="1"/>
</dbReference>
<dbReference type="GO" id="GO:0003824">
    <property type="term" value="F:catalytic activity"/>
    <property type="evidence" value="ECO:0007669"/>
    <property type="project" value="InterPro"/>
</dbReference>
<sequence>MELIKRILFRYTQTNRYSITALVASIYAYRKDIEMYEIRRFDNIFGFSKKGTVVLYSFMSFDLANVTEELKVLKEKGYLTIAGGPHATANPNQLLKLGFDYVFTGDGERNIRDFLDGKIPESRIFDGVTKRVDLSKFPPFCPEKNLFMPIEITRGCPFSCGYCQTPRLAGKLIRHRPVEQIVEYTKIGVQKGRKIARFISPNSFGYGSKNGVIPNVEVVENLLYSLKGVGVEEIYFGTFPSDVRPESVNREILRVIKKYVNNRYIVIGAQSGSERVLKKINRGHNLEEIERALSLLVEFGFIPRVDFIFGFPFETDEDIENTFEFIKKIVNKYKAKVHAHTFMPLPGTPLANVGPGKLTKKHYKFLGLLTAQGYLDGYWLKQEQLARRVASVNSGSPI</sequence>
<dbReference type="Gene3D" id="3.40.50.280">
    <property type="entry name" value="Cobalamin-binding domain"/>
    <property type="match status" value="1"/>
</dbReference>
<dbReference type="SUPFAM" id="SSF102114">
    <property type="entry name" value="Radical SAM enzymes"/>
    <property type="match status" value="1"/>
</dbReference>
<dbReference type="PROSITE" id="PS01305">
    <property type="entry name" value="MOAA_NIFB_PQQE"/>
    <property type="match status" value="1"/>
</dbReference>
<dbReference type="HOGENOM" id="CLU_042889_0_0_0"/>
<dbReference type="CDD" id="cd01335">
    <property type="entry name" value="Radical_SAM"/>
    <property type="match status" value="1"/>
</dbReference>
<evidence type="ECO:0000256" key="5">
    <source>
        <dbReference type="ARBA" id="ARBA00023004"/>
    </source>
</evidence>
<dbReference type="EMBL" id="CP000716">
    <property type="protein sequence ID" value="ABR30910.1"/>
    <property type="molecule type" value="Genomic_DNA"/>
</dbReference>
<dbReference type="InterPro" id="IPR023980">
    <property type="entry name" value="CHP04013_B12-bd/rSAM"/>
</dbReference>
<dbReference type="SFLD" id="SFLDG01082">
    <property type="entry name" value="B12-binding_domain_containing"/>
    <property type="match status" value="1"/>
</dbReference>
<evidence type="ECO:0000256" key="3">
    <source>
        <dbReference type="ARBA" id="ARBA00022691"/>
    </source>
</evidence>
<dbReference type="Pfam" id="PF04055">
    <property type="entry name" value="Radical_SAM"/>
    <property type="match status" value="1"/>
</dbReference>
<dbReference type="PANTHER" id="PTHR43409">
    <property type="entry name" value="ANAEROBIC MAGNESIUM-PROTOPORPHYRIN IX MONOMETHYL ESTER CYCLASE-RELATED"/>
    <property type="match status" value="1"/>
</dbReference>
<dbReference type="GO" id="GO:0046872">
    <property type="term" value="F:metal ion binding"/>
    <property type="evidence" value="ECO:0007669"/>
    <property type="project" value="UniProtKB-KW"/>
</dbReference>
<proteinExistence type="predicted"/>
<organism evidence="8 9">
    <name type="scientific">Thermosipho melanesiensis (strain DSM 12029 / CIP 104789 / BI429)</name>
    <dbReference type="NCBI Taxonomy" id="391009"/>
    <lineage>
        <taxon>Bacteria</taxon>
        <taxon>Thermotogati</taxon>
        <taxon>Thermotogota</taxon>
        <taxon>Thermotogae</taxon>
        <taxon>Thermotogales</taxon>
        <taxon>Fervidobacteriaceae</taxon>
        <taxon>Thermosipho</taxon>
    </lineage>
</organism>
<dbReference type="InterPro" id="IPR051198">
    <property type="entry name" value="BchE-like"/>
</dbReference>
<evidence type="ECO:0000256" key="2">
    <source>
        <dbReference type="ARBA" id="ARBA00022485"/>
    </source>
</evidence>
<keyword evidence="3" id="KW-0949">S-adenosyl-L-methionine</keyword>
<name>A6LLV9_THEM4</name>
<dbReference type="Gene3D" id="3.80.30.20">
    <property type="entry name" value="tm_1862 like domain"/>
    <property type="match status" value="1"/>
</dbReference>
<dbReference type="STRING" id="391009.Tmel_1049"/>
<dbReference type="GO" id="GO:0032324">
    <property type="term" value="P:molybdopterin cofactor biosynthetic process"/>
    <property type="evidence" value="ECO:0007669"/>
    <property type="project" value="UniProtKB-ARBA"/>
</dbReference>
<evidence type="ECO:0000256" key="1">
    <source>
        <dbReference type="ARBA" id="ARBA00001966"/>
    </source>
</evidence>
<dbReference type="PANTHER" id="PTHR43409:SF17">
    <property type="entry name" value="METHYLTHIOTRANSFERASE MJ0865-RELATED"/>
    <property type="match status" value="1"/>
</dbReference>
<evidence type="ECO:0000256" key="6">
    <source>
        <dbReference type="ARBA" id="ARBA00023014"/>
    </source>
</evidence>
<feature type="domain" description="Radical SAM core" evidence="7">
    <location>
        <begin position="140"/>
        <end position="381"/>
    </location>
</feature>
<dbReference type="PROSITE" id="PS51918">
    <property type="entry name" value="RADICAL_SAM"/>
    <property type="match status" value="1"/>
</dbReference>
<keyword evidence="4" id="KW-0479">Metal-binding</keyword>
<dbReference type="KEGG" id="tme:Tmel_1049"/>
<evidence type="ECO:0000256" key="4">
    <source>
        <dbReference type="ARBA" id="ARBA00022723"/>
    </source>
</evidence>
<gene>
    <name evidence="8" type="ordered locus">Tmel_1049</name>
</gene>
<dbReference type="NCBIfam" id="TIGR04013">
    <property type="entry name" value="B12_SAM_MJ_1487"/>
    <property type="match status" value="1"/>
</dbReference>
<reference evidence="8 9" key="2">
    <citation type="journal article" date="2009" name="Proc. Natl. Acad. Sci. U.S.A.">
        <title>On the chimeric nature, thermophilic origin, and phylogenetic placement of the Thermotogales.</title>
        <authorList>
            <person name="Zhaxybayeva O."/>
            <person name="Swithers K.S."/>
            <person name="Lapierre P."/>
            <person name="Fournier G.P."/>
            <person name="Bickhart D.M."/>
            <person name="DeBoy R.T."/>
            <person name="Nelson K.E."/>
            <person name="Nesbo C.L."/>
            <person name="Doolittle W.F."/>
            <person name="Gogarten J.P."/>
            <person name="Noll K.M."/>
        </authorList>
    </citation>
    <scope>NUCLEOTIDE SEQUENCE [LARGE SCALE GENOMIC DNA]</scope>
    <source>
        <strain evidence="9">DSM 12029 / CIP 104789 / BI429</strain>
    </source>
</reference>
<keyword evidence="5" id="KW-0408">Iron</keyword>